<evidence type="ECO:0000313" key="3">
    <source>
        <dbReference type="EMBL" id="RGR50708.1"/>
    </source>
</evidence>
<name>A0A411ZSY2_9FIRM</name>
<gene>
    <name evidence="4" type="ORF">DW222_01160</name>
    <name evidence="3" type="ORF">DWY46_04800</name>
    <name evidence="2" type="ORF">DWZ12_05515</name>
</gene>
<accession>A0A411ZSY2</accession>
<evidence type="ECO:0000313" key="6">
    <source>
        <dbReference type="Proteomes" id="UP000284024"/>
    </source>
</evidence>
<dbReference type="Proteomes" id="UP000284024">
    <property type="component" value="Unassembled WGS sequence"/>
</dbReference>
<proteinExistence type="predicted"/>
<dbReference type="EMBL" id="QRUH01000002">
    <property type="protein sequence ID" value="RGR50708.1"/>
    <property type="molecule type" value="Genomic_DNA"/>
</dbReference>
<keyword evidence="1" id="KW-0812">Transmembrane</keyword>
<keyword evidence="1" id="KW-0472">Membrane</keyword>
<sequence length="78" mass="9258">MKGWINGVTLFMRYFSYICVWFAFVMALMSFDIPTHGFGWVMYVIGVVCISSYMTIRVIRTAERMFNDNPKQKQLSRR</sequence>
<feature type="transmembrane region" description="Helical" evidence="1">
    <location>
        <begin position="12"/>
        <end position="31"/>
    </location>
</feature>
<reference evidence="5 6" key="1">
    <citation type="submission" date="2018-08" db="EMBL/GenBank/DDBJ databases">
        <title>A genome reference for cultivated species of the human gut microbiota.</title>
        <authorList>
            <person name="Zou Y."/>
            <person name="Xue W."/>
            <person name="Luo G."/>
        </authorList>
    </citation>
    <scope>NUCLEOTIDE SEQUENCE [LARGE SCALE GENOMIC DNA]</scope>
    <source>
        <strain evidence="3 7">AF25-21</strain>
        <strain evidence="2 5">AF29-2BH</strain>
        <strain evidence="4 6">AM18-2AC</strain>
    </source>
</reference>
<evidence type="ECO:0000313" key="7">
    <source>
        <dbReference type="Proteomes" id="UP000285839"/>
    </source>
</evidence>
<dbReference type="RefSeq" id="WP_118031237.1">
    <property type="nucleotide sequence ID" value="NZ_QRJH01000001.1"/>
</dbReference>
<evidence type="ECO:0000313" key="4">
    <source>
        <dbReference type="EMBL" id="RHH21075.1"/>
    </source>
</evidence>
<dbReference type="EMBL" id="QRJH01000001">
    <property type="protein sequence ID" value="RHH21075.1"/>
    <property type="molecule type" value="Genomic_DNA"/>
</dbReference>
<dbReference type="Proteomes" id="UP000283585">
    <property type="component" value="Unassembled WGS sequence"/>
</dbReference>
<dbReference type="EMBL" id="QRSS01000005">
    <property type="protein sequence ID" value="RGQ05927.1"/>
    <property type="molecule type" value="Genomic_DNA"/>
</dbReference>
<organism evidence="2 5">
    <name type="scientific">Blautia obeum</name>
    <dbReference type="NCBI Taxonomy" id="40520"/>
    <lineage>
        <taxon>Bacteria</taxon>
        <taxon>Bacillati</taxon>
        <taxon>Bacillota</taxon>
        <taxon>Clostridia</taxon>
        <taxon>Lachnospirales</taxon>
        <taxon>Lachnospiraceae</taxon>
        <taxon>Blautia</taxon>
    </lineage>
</organism>
<evidence type="ECO:0000313" key="5">
    <source>
        <dbReference type="Proteomes" id="UP000283585"/>
    </source>
</evidence>
<dbReference type="AlphaFoldDB" id="A0A411ZSY2"/>
<feature type="transmembrane region" description="Helical" evidence="1">
    <location>
        <begin position="37"/>
        <end position="56"/>
    </location>
</feature>
<protein>
    <submittedName>
        <fullName evidence="2">Uncharacterized protein</fullName>
    </submittedName>
</protein>
<evidence type="ECO:0000256" key="1">
    <source>
        <dbReference type="SAM" id="Phobius"/>
    </source>
</evidence>
<evidence type="ECO:0000313" key="2">
    <source>
        <dbReference type="EMBL" id="RGQ05927.1"/>
    </source>
</evidence>
<keyword evidence="1" id="KW-1133">Transmembrane helix</keyword>
<dbReference type="Proteomes" id="UP000285839">
    <property type="component" value="Unassembled WGS sequence"/>
</dbReference>
<comment type="caution">
    <text evidence="2">The sequence shown here is derived from an EMBL/GenBank/DDBJ whole genome shotgun (WGS) entry which is preliminary data.</text>
</comment>